<keyword evidence="3" id="KW-0175">Coiled coil</keyword>
<protein>
    <submittedName>
        <fullName evidence="4">Uncharacterized protein</fullName>
    </submittedName>
</protein>
<accession>A0ABP0LFH4</accession>
<evidence type="ECO:0000313" key="5">
    <source>
        <dbReference type="Proteomes" id="UP001642484"/>
    </source>
</evidence>
<dbReference type="Pfam" id="PF01344">
    <property type="entry name" value="Kelch_1"/>
    <property type="match status" value="1"/>
</dbReference>
<keyword evidence="1" id="KW-0880">Kelch repeat</keyword>
<dbReference type="SUPFAM" id="SSF117281">
    <property type="entry name" value="Kelch motif"/>
    <property type="match status" value="1"/>
</dbReference>
<evidence type="ECO:0000313" key="4">
    <source>
        <dbReference type="EMBL" id="CAK9037933.1"/>
    </source>
</evidence>
<evidence type="ECO:0000256" key="1">
    <source>
        <dbReference type="ARBA" id="ARBA00022441"/>
    </source>
</evidence>
<comment type="caution">
    <text evidence="4">The sequence shown here is derived from an EMBL/GenBank/DDBJ whole genome shotgun (WGS) entry which is preliminary data.</text>
</comment>
<dbReference type="Proteomes" id="UP001642484">
    <property type="component" value="Unassembled WGS sequence"/>
</dbReference>
<dbReference type="PANTHER" id="PTHR46260">
    <property type="entry name" value="RING-TYPE DOMAIN-CONTAINING PROTEIN"/>
    <property type="match status" value="1"/>
</dbReference>
<proteinExistence type="predicted"/>
<evidence type="ECO:0000256" key="3">
    <source>
        <dbReference type="SAM" id="Coils"/>
    </source>
</evidence>
<evidence type="ECO:0000256" key="2">
    <source>
        <dbReference type="ARBA" id="ARBA00022737"/>
    </source>
</evidence>
<dbReference type="Gene3D" id="2.120.10.80">
    <property type="entry name" value="Kelch-type beta propeller"/>
    <property type="match status" value="1"/>
</dbReference>
<dbReference type="PANTHER" id="PTHR46260:SF3">
    <property type="entry name" value="RING-TYPE DOMAIN-CONTAINING PROTEIN"/>
    <property type="match status" value="1"/>
</dbReference>
<gene>
    <name evidence="4" type="ORF">CCMP2556_LOCUS20855</name>
</gene>
<dbReference type="InterPro" id="IPR006652">
    <property type="entry name" value="Kelch_1"/>
</dbReference>
<dbReference type="EMBL" id="CAXAMN010012336">
    <property type="protein sequence ID" value="CAK9037933.1"/>
    <property type="molecule type" value="Genomic_DNA"/>
</dbReference>
<dbReference type="InterPro" id="IPR051746">
    <property type="entry name" value="Kelch_domain_containing_8"/>
</dbReference>
<dbReference type="InterPro" id="IPR015915">
    <property type="entry name" value="Kelch-typ_b-propeller"/>
</dbReference>
<feature type="coiled-coil region" evidence="3">
    <location>
        <begin position="6"/>
        <end position="40"/>
    </location>
</feature>
<keyword evidence="2" id="KW-0677">Repeat</keyword>
<sequence>MEEDSVEKLRKELVEVREQIRELLEKQTKLEQRLEALAKKDGEVALSELASVQSATPANIAHAHPEPELAEPLSKRLDVALRGDVERGKLRKPTIVEDVEEIHDRQPSRSTPSTAPGVHYVVSLAASVTSWDALSTLLRSSGYRSSVKLAWTCRGLLSQIQDVAFAFQQWFPSRVLVLGGGALSGSKSSELFDGSWRSLAEMAVSRAFGAALCTRDGRVLVMGGKDGDTILDSVEEYDLDRNLWQTVAPMQHARWGATAVEFQNEVYVIGGRGISSPVLQCERLSRSKWQLAPSLIEPRISATAAVLGGDLFVLGGGGSALTAERLDLEAGRWTIEPLPTQVQIYDDMIYSTRYYNFPERCPFAWLPPWRGVTPRAWSPLVEPQQDPLALLSPGMSAWWCASGRPAGCNFPVGGFPDSPQQWRCLRRVTSMLWVAGTTRRPVPWQTCGFLRPKAGERCHPCCRHVMGLLV</sequence>
<name>A0ABP0LFH4_9DINO</name>
<organism evidence="4 5">
    <name type="scientific">Durusdinium trenchii</name>
    <dbReference type="NCBI Taxonomy" id="1381693"/>
    <lineage>
        <taxon>Eukaryota</taxon>
        <taxon>Sar</taxon>
        <taxon>Alveolata</taxon>
        <taxon>Dinophyceae</taxon>
        <taxon>Suessiales</taxon>
        <taxon>Symbiodiniaceae</taxon>
        <taxon>Durusdinium</taxon>
    </lineage>
</organism>
<reference evidence="4 5" key="1">
    <citation type="submission" date="2024-02" db="EMBL/GenBank/DDBJ databases">
        <authorList>
            <person name="Chen Y."/>
            <person name="Shah S."/>
            <person name="Dougan E. K."/>
            <person name="Thang M."/>
            <person name="Chan C."/>
        </authorList>
    </citation>
    <scope>NUCLEOTIDE SEQUENCE [LARGE SCALE GENOMIC DNA]</scope>
</reference>
<dbReference type="SMART" id="SM00612">
    <property type="entry name" value="Kelch"/>
    <property type="match status" value="3"/>
</dbReference>
<keyword evidence="5" id="KW-1185">Reference proteome</keyword>